<evidence type="ECO:0000313" key="1">
    <source>
        <dbReference type="EMBL" id="AIS85245.1"/>
    </source>
</evidence>
<dbReference type="EMBL" id="KF826616">
    <property type="protein sequence ID" value="AIS85245.1"/>
    <property type="molecule type" value="Genomic_DNA"/>
</dbReference>
<proteinExistence type="predicted"/>
<gene>
    <name evidence="1" type="ORF">VASRM7_6</name>
</gene>
<accession>A0A097CRI4</accession>
<protein>
    <submittedName>
        <fullName evidence="1">Uncharacterized protein</fullName>
    </submittedName>
</protein>
<organism evidence="1">
    <name type="scientific">Verrucosispora sp. MS100047</name>
    <dbReference type="NCBI Taxonomy" id="1410949"/>
    <lineage>
        <taxon>Bacteria</taxon>
        <taxon>Bacillati</taxon>
        <taxon>Actinomycetota</taxon>
        <taxon>Actinomycetes</taxon>
        <taxon>Micromonosporales</taxon>
        <taxon>Micromonosporaceae</taxon>
        <taxon>Micromonospora</taxon>
    </lineage>
</organism>
<reference evidence="1" key="1">
    <citation type="journal article" date="2016" name="Appl. Microbiol. Biotechnol.">
        <title>Anti-MRSA and anti-TB metabolites from marine-derived Verrucosispora sp. MS100047.</title>
        <authorList>
            <person name="Huang P."/>
            <person name="Xie F."/>
            <person name="Ren B."/>
            <person name="Wang Q."/>
            <person name="Wang J."/>
            <person name="Wang Q."/>
            <person name="Abdel-Mageed W.M."/>
            <person name="Liu M."/>
            <person name="Han J."/>
            <person name="Oyeleye A."/>
            <person name="Shen J."/>
            <person name="Song F."/>
            <person name="Dai H."/>
            <person name="Liu X."/>
            <person name="Zhang L."/>
        </authorList>
    </citation>
    <scope>NUCLEOTIDE SEQUENCE</scope>
    <source>
        <strain evidence="1">MS100047</strain>
    </source>
</reference>
<name>A0A097CRI4_9ACTN</name>
<sequence length="64" mass="6646">MARGGVEPPTFRFSVGRSYQLSYLAVLLGPCYPAGSPPTGSPVPIRRTPRVVRAAVSACGPDGT</sequence>
<dbReference type="AlphaFoldDB" id="A0A097CRI4"/>